<sequence length="411" mass="46534">MTSLIEVLPFDIIETIVYLLAIDSASDHPSQNETLQACSLTCQTLLPLCQKQIFCFVLIRDVESKAALVKLIQHSQHTPRFFEYVRKLDYLVEPTDWEASGPTSIVALLKHFTKLSSFMIDFQVNWIAGCYNNWTKIPPEVRSTFLSLMTLPTITSLEIHGNLLEFDHIGLLPSTSLRELRLNCVGFADWDDSPPVNTTAKSIKLHKLDISFDQSVEWVATTLKPYFEDGTSTLDLRELKYLKAISCYDLSLVAEICKKTHLLETLVLTFMCHDKNMQLITPIIAASLKTLTTLSLNFIFVCKMTNYDGVLPAIRDILQGIAGQNILSVLELQINLFLHHTPNIDEWGIFEEILLAPGWPSLAQFDLEVTHFIDSTDDVDNRLERLHETHFGGLASSRSIAFNFNIKILIS</sequence>
<evidence type="ECO:0000313" key="2">
    <source>
        <dbReference type="Proteomes" id="UP000283269"/>
    </source>
</evidence>
<dbReference type="EMBL" id="NHYD01003423">
    <property type="protein sequence ID" value="PPQ78292.1"/>
    <property type="molecule type" value="Genomic_DNA"/>
</dbReference>
<gene>
    <name evidence="1" type="ORF">CVT25_011751</name>
</gene>
<comment type="caution">
    <text evidence="1">The sequence shown here is derived from an EMBL/GenBank/DDBJ whole genome shotgun (WGS) entry which is preliminary data.</text>
</comment>
<name>A0A409WIF8_PSICY</name>
<dbReference type="Proteomes" id="UP000283269">
    <property type="component" value="Unassembled WGS sequence"/>
</dbReference>
<proteinExistence type="predicted"/>
<evidence type="ECO:0000313" key="1">
    <source>
        <dbReference type="EMBL" id="PPQ78292.1"/>
    </source>
</evidence>
<reference evidence="1 2" key="1">
    <citation type="journal article" date="2018" name="Evol. Lett.">
        <title>Horizontal gene cluster transfer increased hallucinogenic mushroom diversity.</title>
        <authorList>
            <person name="Reynolds H.T."/>
            <person name="Vijayakumar V."/>
            <person name="Gluck-Thaler E."/>
            <person name="Korotkin H.B."/>
            <person name="Matheny P.B."/>
            <person name="Slot J.C."/>
        </authorList>
    </citation>
    <scope>NUCLEOTIDE SEQUENCE [LARGE SCALE GENOMIC DNA]</scope>
    <source>
        <strain evidence="1 2">2631</strain>
    </source>
</reference>
<dbReference type="STRING" id="93625.A0A409WIF8"/>
<evidence type="ECO:0008006" key="3">
    <source>
        <dbReference type="Google" id="ProtNLM"/>
    </source>
</evidence>
<dbReference type="AlphaFoldDB" id="A0A409WIF8"/>
<dbReference type="Gene3D" id="3.80.10.10">
    <property type="entry name" value="Ribonuclease Inhibitor"/>
    <property type="match status" value="1"/>
</dbReference>
<accession>A0A409WIF8</accession>
<dbReference type="InParanoid" id="A0A409WIF8"/>
<organism evidence="1 2">
    <name type="scientific">Psilocybe cyanescens</name>
    <dbReference type="NCBI Taxonomy" id="93625"/>
    <lineage>
        <taxon>Eukaryota</taxon>
        <taxon>Fungi</taxon>
        <taxon>Dikarya</taxon>
        <taxon>Basidiomycota</taxon>
        <taxon>Agaricomycotina</taxon>
        <taxon>Agaricomycetes</taxon>
        <taxon>Agaricomycetidae</taxon>
        <taxon>Agaricales</taxon>
        <taxon>Agaricineae</taxon>
        <taxon>Strophariaceae</taxon>
        <taxon>Psilocybe</taxon>
    </lineage>
</organism>
<keyword evidence="2" id="KW-1185">Reference proteome</keyword>
<dbReference type="OrthoDB" id="2848237at2759"/>
<protein>
    <recommendedName>
        <fullName evidence="3">F-box domain-containing protein</fullName>
    </recommendedName>
</protein>
<dbReference type="InterPro" id="IPR032675">
    <property type="entry name" value="LRR_dom_sf"/>
</dbReference>
<dbReference type="SUPFAM" id="SSF52047">
    <property type="entry name" value="RNI-like"/>
    <property type="match status" value="1"/>
</dbReference>